<dbReference type="SUPFAM" id="SSF103107">
    <property type="entry name" value="Hypothetical protein c14orf129, hspc210"/>
    <property type="match status" value="1"/>
</dbReference>
<feature type="domain" description="GSKIP" evidence="3">
    <location>
        <begin position="34"/>
        <end position="127"/>
    </location>
</feature>
<organism evidence="4 5">
    <name type="scientific">Gallus gallus</name>
    <name type="common">Chicken</name>
    <dbReference type="NCBI Taxonomy" id="9031"/>
    <lineage>
        <taxon>Eukaryota</taxon>
        <taxon>Metazoa</taxon>
        <taxon>Chordata</taxon>
        <taxon>Craniata</taxon>
        <taxon>Vertebrata</taxon>
        <taxon>Euteleostomi</taxon>
        <taxon>Archelosauria</taxon>
        <taxon>Archosauria</taxon>
        <taxon>Dinosauria</taxon>
        <taxon>Saurischia</taxon>
        <taxon>Theropoda</taxon>
        <taxon>Coelurosauria</taxon>
        <taxon>Aves</taxon>
        <taxon>Neognathae</taxon>
        <taxon>Galloanserae</taxon>
        <taxon>Galliformes</taxon>
        <taxon>Phasianidae</taxon>
        <taxon>Phasianinae</taxon>
        <taxon>Gallus</taxon>
    </lineage>
</organism>
<dbReference type="Ensembl" id="ENSGALT00010037632.1">
    <property type="protein sequence ID" value="ENSGALP00010021752.1"/>
    <property type="gene ID" value="ENSGALG00010015631.1"/>
</dbReference>
<dbReference type="GeneTree" id="ENSGT00390000009517"/>
<dbReference type="GO" id="GO:0004860">
    <property type="term" value="F:protein kinase inhibitor activity"/>
    <property type="evidence" value="ECO:0007669"/>
    <property type="project" value="Ensembl"/>
</dbReference>
<evidence type="ECO:0000313" key="4">
    <source>
        <dbReference type="Ensembl" id="ENSGALP00010021752.1"/>
    </source>
</evidence>
<dbReference type="OrthoDB" id="5804279at2759"/>
<protein>
    <submittedName>
        <fullName evidence="4">GSK3B interacting protein</fullName>
    </submittedName>
</protein>
<evidence type="ECO:0000259" key="3">
    <source>
        <dbReference type="Pfam" id="PF05303"/>
    </source>
</evidence>
<dbReference type="GO" id="GO:0005737">
    <property type="term" value="C:cytoplasm"/>
    <property type="evidence" value="ECO:0000318"/>
    <property type="project" value="GO_Central"/>
</dbReference>
<name>A0A8V0YT08_CHICK</name>
<dbReference type="GO" id="GO:0030111">
    <property type="term" value="P:regulation of Wnt signaling pathway"/>
    <property type="evidence" value="ECO:0000318"/>
    <property type="project" value="GO_Central"/>
</dbReference>
<dbReference type="GO" id="GO:0090263">
    <property type="term" value="P:positive regulation of canonical Wnt signaling pathway"/>
    <property type="evidence" value="ECO:0007669"/>
    <property type="project" value="Ensembl"/>
</dbReference>
<evidence type="ECO:0000256" key="1">
    <source>
        <dbReference type="ARBA" id="ARBA00009571"/>
    </source>
</evidence>
<dbReference type="GO" id="GO:0051018">
    <property type="term" value="F:protein kinase A binding"/>
    <property type="evidence" value="ECO:0000318"/>
    <property type="project" value="GO_Central"/>
</dbReference>
<dbReference type="GO" id="GO:0034237">
    <property type="term" value="F:protein kinase A regulatory subunit binding"/>
    <property type="evidence" value="ECO:0007669"/>
    <property type="project" value="Ensembl"/>
</dbReference>
<dbReference type="GO" id="GO:0008631">
    <property type="term" value="P:intrinsic apoptotic signaling pathway in response to oxidative stress"/>
    <property type="evidence" value="ECO:0007669"/>
    <property type="project" value="Ensembl"/>
</dbReference>
<dbReference type="InterPro" id="IPR007967">
    <property type="entry name" value="GSKIP_dom"/>
</dbReference>
<dbReference type="InterPro" id="IPR037395">
    <property type="entry name" value="GSKIP"/>
</dbReference>
<dbReference type="Pfam" id="PF05303">
    <property type="entry name" value="GSKIP_dom"/>
    <property type="match status" value="1"/>
</dbReference>
<sequence>METDCSPMELTNNTESEEDSDYRDFEEADVKDMRLEAEAVVNDVLFAVSNMFVSKTLPCAEDVAYINVETRERGRYCVELTDSGLRVNYFVYNSLTVFILNNVPVQKVPRKHLQRYQNSIHILLYFYESQFYVFPYRVALLLMQTKEEGKLVGKQAFI</sequence>
<evidence type="ECO:0000256" key="2">
    <source>
        <dbReference type="SAM" id="MobiDB-lite"/>
    </source>
</evidence>
<reference evidence="4" key="2">
    <citation type="submission" date="2025-05" db="UniProtKB">
        <authorList>
            <consortium name="Ensembl"/>
        </authorList>
    </citation>
    <scope>IDENTIFICATION</scope>
    <source>
        <strain evidence="4">broiler</strain>
    </source>
</reference>
<dbReference type="GO" id="GO:0019901">
    <property type="term" value="F:protein kinase binding"/>
    <property type="evidence" value="ECO:0007669"/>
    <property type="project" value="Ensembl"/>
</dbReference>
<keyword evidence="5" id="KW-1185">Reference proteome</keyword>
<proteinExistence type="inferred from homology"/>
<dbReference type="Ensembl" id="ENSGALT00010037618.1">
    <property type="protein sequence ID" value="ENSGALP00010021745.1"/>
    <property type="gene ID" value="ENSGALG00010015631.1"/>
</dbReference>
<evidence type="ECO:0000313" key="5">
    <source>
        <dbReference type="Proteomes" id="UP000000539"/>
    </source>
</evidence>
<accession>A0A8V0YT08</accession>
<dbReference type="PANTHER" id="PTHR12490">
    <property type="entry name" value="GSK3B-INTERACTING PROTEIN"/>
    <property type="match status" value="1"/>
</dbReference>
<dbReference type="PANTHER" id="PTHR12490:SF4">
    <property type="entry name" value="GSK3B-INTERACTING PROTEIN"/>
    <property type="match status" value="1"/>
</dbReference>
<dbReference type="GO" id="GO:0019207">
    <property type="term" value="F:kinase regulator activity"/>
    <property type="evidence" value="ECO:0000318"/>
    <property type="project" value="GO_Central"/>
</dbReference>
<feature type="region of interest" description="Disordered" evidence="2">
    <location>
        <begin position="1"/>
        <end position="23"/>
    </location>
</feature>
<dbReference type="AlphaFoldDB" id="A0A8V0YT08"/>
<dbReference type="GO" id="GO:0005634">
    <property type="term" value="C:nucleus"/>
    <property type="evidence" value="ECO:0007669"/>
    <property type="project" value="Ensembl"/>
</dbReference>
<dbReference type="InterPro" id="IPR023231">
    <property type="entry name" value="GSKIP_dom_sf"/>
</dbReference>
<comment type="similarity">
    <text evidence="1">Belongs to the GSKIP family.</text>
</comment>
<dbReference type="Proteomes" id="UP000000539">
    <property type="component" value="Chromosome 5"/>
</dbReference>
<reference evidence="4" key="1">
    <citation type="submission" date="2020-11" db="EMBL/GenBank/DDBJ databases">
        <title>Gallus gallus (Chicken) genome, bGalGal1, GRCg7b, maternal haplotype autosomes + Z &amp; W.</title>
        <authorList>
            <person name="Warren W."/>
            <person name="Formenti G."/>
            <person name="Fedrigo O."/>
            <person name="Haase B."/>
            <person name="Mountcastle J."/>
            <person name="Balacco J."/>
            <person name="Tracey A."/>
            <person name="Schneider V."/>
            <person name="Okimoto R."/>
            <person name="Cheng H."/>
            <person name="Hawken R."/>
            <person name="Howe K."/>
            <person name="Jarvis E.D."/>
        </authorList>
    </citation>
    <scope>NUCLEOTIDE SEQUENCE [LARGE SCALE GENOMIC DNA]</scope>
    <source>
        <strain evidence="4">Broiler</strain>
    </source>
</reference>
<dbReference type="Gene3D" id="3.30.2280.10">
    <property type="entry name" value="Hypothetical protein (hspc210)"/>
    <property type="match status" value="1"/>
</dbReference>
<gene>
    <name evidence="4" type="primary">GSKIP</name>
</gene>